<dbReference type="SMART" id="SM00325">
    <property type="entry name" value="RhoGEF"/>
    <property type="match status" value="1"/>
</dbReference>
<dbReference type="InterPro" id="IPR036305">
    <property type="entry name" value="RGS_sf"/>
</dbReference>
<dbReference type="InterPro" id="IPR035899">
    <property type="entry name" value="DBL_dom_sf"/>
</dbReference>
<dbReference type="STRING" id="2880.D7FPX5"/>
<proteinExistence type="predicted"/>
<feature type="region of interest" description="Disordered" evidence="1">
    <location>
        <begin position="675"/>
        <end position="709"/>
    </location>
</feature>
<evidence type="ECO:0000313" key="5">
    <source>
        <dbReference type="EMBL" id="CBJ48307.1"/>
    </source>
</evidence>
<feature type="region of interest" description="Disordered" evidence="1">
    <location>
        <begin position="877"/>
        <end position="898"/>
    </location>
</feature>
<feature type="region of interest" description="Disordered" evidence="1">
    <location>
        <begin position="732"/>
        <end position="781"/>
    </location>
</feature>
<evidence type="ECO:0000256" key="1">
    <source>
        <dbReference type="SAM" id="MobiDB-lite"/>
    </source>
</evidence>
<dbReference type="PANTHER" id="PTHR12673:SF159">
    <property type="entry name" value="LD03170P"/>
    <property type="match status" value="1"/>
</dbReference>
<evidence type="ECO:0000313" key="6">
    <source>
        <dbReference type="Proteomes" id="UP000002630"/>
    </source>
</evidence>
<dbReference type="PROSITE" id="PS50010">
    <property type="entry name" value="DH_2"/>
    <property type="match status" value="1"/>
</dbReference>
<feature type="domain" description="RGS" evidence="4">
    <location>
        <begin position="830"/>
        <end position="1050"/>
    </location>
</feature>
<dbReference type="SMART" id="SM00233">
    <property type="entry name" value="PH"/>
    <property type="match status" value="1"/>
</dbReference>
<evidence type="ECO:0000259" key="4">
    <source>
        <dbReference type="PROSITE" id="PS50132"/>
    </source>
</evidence>
<dbReference type="InterPro" id="IPR001849">
    <property type="entry name" value="PH_domain"/>
</dbReference>
<feature type="compositionally biased region" description="Basic and acidic residues" evidence="1">
    <location>
        <begin position="1283"/>
        <end position="1295"/>
    </location>
</feature>
<feature type="domain" description="DH" evidence="3">
    <location>
        <begin position="35"/>
        <end position="229"/>
    </location>
</feature>
<dbReference type="SUPFAM" id="SSF50729">
    <property type="entry name" value="PH domain-like"/>
    <property type="match status" value="1"/>
</dbReference>
<dbReference type="Proteomes" id="UP000002630">
    <property type="component" value="Linkage Group LG02"/>
</dbReference>
<feature type="compositionally biased region" description="Low complexity" evidence="1">
    <location>
        <begin position="621"/>
        <end position="630"/>
    </location>
</feature>
<feature type="compositionally biased region" description="Polar residues" evidence="1">
    <location>
        <begin position="528"/>
        <end position="539"/>
    </location>
</feature>
<feature type="region of interest" description="Disordered" evidence="1">
    <location>
        <begin position="910"/>
        <end position="943"/>
    </location>
</feature>
<feature type="compositionally biased region" description="Gly residues" evidence="1">
    <location>
        <begin position="693"/>
        <end position="704"/>
    </location>
</feature>
<feature type="domain" description="PH" evidence="2">
    <location>
        <begin position="302"/>
        <end position="468"/>
    </location>
</feature>
<dbReference type="PROSITE" id="PS50003">
    <property type="entry name" value="PH_DOMAIN"/>
    <property type="match status" value="1"/>
</dbReference>
<reference evidence="5 6" key="1">
    <citation type="journal article" date="2010" name="Nature">
        <title>The Ectocarpus genome and the independent evolution of multicellularity in brown algae.</title>
        <authorList>
            <person name="Cock J.M."/>
            <person name="Sterck L."/>
            <person name="Rouze P."/>
            <person name="Scornet D."/>
            <person name="Allen A.E."/>
            <person name="Amoutzias G."/>
            <person name="Anthouard V."/>
            <person name="Artiguenave F."/>
            <person name="Aury J.M."/>
            <person name="Badger J.H."/>
            <person name="Beszteri B."/>
            <person name="Billiau K."/>
            <person name="Bonnet E."/>
            <person name="Bothwell J.H."/>
            <person name="Bowler C."/>
            <person name="Boyen C."/>
            <person name="Brownlee C."/>
            <person name="Carrano C.J."/>
            <person name="Charrier B."/>
            <person name="Cho G.Y."/>
            <person name="Coelho S.M."/>
            <person name="Collen J."/>
            <person name="Corre E."/>
            <person name="Da Silva C."/>
            <person name="Delage L."/>
            <person name="Delaroque N."/>
            <person name="Dittami S.M."/>
            <person name="Doulbeau S."/>
            <person name="Elias M."/>
            <person name="Farnham G."/>
            <person name="Gachon C.M."/>
            <person name="Gschloessl B."/>
            <person name="Heesch S."/>
            <person name="Jabbari K."/>
            <person name="Jubin C."/>
            <person name="Kawai H."/>
            <person name="Kimura K."/>
            <person name="Kloareg B."/>
            <person name="Kupper F.C."/>
            <person name="Lang D."/>
            <person name="Le Bail A."/>
            <person name="Leblanc C."/>
            <person name="Lerouge P."/>
            <person name="Lohr M."/>
            <person name="Lopez P.J."/>
            <person name="Martens C."/>
            <person name="Maumus F."/>
            <person name="Michel G."/>
            <person name="Miranda-Saavedra D."/>
            <person name="Morales J."/>
            <person name="Moreau H."/>
            <person name="Motomura T."/>
            <person name="Nagasato C."/>
            <person name="Napoli C.A."/>
            <person name="Nelson D.R."/>
            <person name="Nyvall-Collen P."/>
            <person name="Peters A.F."/>
            <person name="Pommier C."/>
            <person name="Potin P."/>
            <person name="Poulain J."/>
            <person name="Quesneville H."/>
            <person name="Read B."/>
            <person name="Rensing S.A."/>
            <person name="Ritter A."/>
            <person name="Rousvoal S."/>
            <person name="Samanta M."/>
            <person name="Samson G."/>
            <person name="Schroeder D.C."/>
            <person name="Segurens B."/>
            <person name="Strittmatter M."/>
            <person name="Tonon T."/>
            <person name="Tregear J.W."/>
            <person name="Valentin K."/>
            <person name="von Dassow P."/>
            <person name="Yamagishi T."/>
            <person name="Van de Peer Y."/>
            <person name="Wincker P."/>
        </authorList>
    </citation>
    <scope>NUCLEOTIDE SEQUENCE [LARGE SCALE GENOMIC DNA]</scope>
    <source>
        <strain evidence="6">Ec32 / CCAP1310/4</strain>
    </source>
</reference>
<evidence type="ECO:0000259" key="2">
    <source>
        <dbReference type="PROSITE" id="PS50003"/>
    </source>
</evidence>
<dbReference type="OrthoDB" id="10256089at2759"/>
<dbReference type="Gene3D" id="2.30.29.30">
    <property type="entry name" value="Pleckstrin-homology domain (PH domain)/Phosphotyrosine-binding domain (PTB)"/>
    <property type="match status" value="1"/>
</dbReference>
<accession>D7FPX5</accession>
<feature type="compositionally biased region" description="Low complexity" evidence="1">
    <location>
        <begin position="1166"/>
        <end position="1183"/>
    </location>
</feature>
<dbReference type="InParanoid" id="D7FPX5"/>
<keyword evidence="6" id="KW-1185">Reference proteome</keyword>
<dbReference type="EMBL" id="FN649727">
    <property type="protein sequence ID" value="CBJ48307.1"/>
    <property type="molecule type" value="Genomic_DNA"/>
</dbReference>
<feature type="compositionally biased region" description="Basic and acidic residues" evidence="1">
    <location>
        <begin position="732"/>
        <end position="742"/>
    </location>
</feature>
<feature type="compositionally biased region" description="Low complexity" evidence="1">
    <location>
        <begin position="1203"/>
        <end position="1224"/>
    </location>
</feature>
<dbReference type="Pfam" id="PF00615">
    <property type="entry name" value="RGS"/>
    <property type="match status" value="1"/>
</dbReference>
<feature type="compositionally biased region" description="Low complexity" evidence="1">
    <location>
        <begin position="562"/>
        <end position="598"/>
    </location>
</feature>
<feature type="region of interest" description="Disordered" evidence="1">
    <location>
        <begin position="521"/>
        <end position="598"/>
    </location>
</feature>
<feature type="region of interest" description="Disordered" evidence="1">
    <location>
        <begin position="1434"/>
        <end position="1462"/>
    </location>
</feature>
<gene>
    <name evidence="5" type="ORF">Esi_0002_0026</name>
</gene>
<dbReference type="EMBL" id="FN648375">
    <property type="protein sequence ID" value="CBJ48307.1"/>
    <property type="molecule type" value="Genomic_DNA"/>
</dbReference>
<sequence length="1462" mass="153238">MGGCPSTEEAPCSSDGAVVTRRELWASSTLQLGGCHHRVLDELLSGERRFIADMHTLMEVFYWPLVRWFEQQDAVRAAEMSCPVSRADVDSVFSNIDELIVFSRQLLPVLERARTARSKGMLVVFLQLATSSKVFDVYVAGWPEGMDSLTKMEADPPLAMFIRACELQERCGGFRLWDFLAMPLQRLTQYRLLVESTSESCPVHLAVLHRELARSLTLPPAVSEQMMTSAEGGGGAAGAAAVAAGDGPGPGPGPRGIGLERKALSERTCRSSPTQQMVVPAARSQRQLVGAPSHDGVLLARHKIKEGRLTKVCRDGPRYIRFVLFPDELFHSSLETMSAASFGGGGLGLCGGVAGGGSSMERRGYDQCQLQQQQRQQHGSHRGIGSIPLRLAKALSDLRSETCAVTLSIRSSAGSHAAAHSSCFVIDEFEAPLQASFIVVSAHVSFLLQADSVIEKNEWVAALRAAMDRCAYSALTPLTPNSSSRREAARQTSGKKLLTATSADMSVASLRTAKTACATDIDIDNDDCGTTGSNAPSSTKGGGGGEGHEDDRYEGGGGAELGGSSASMVPPTSVSAWRSSSPSSSSSPSPSLSSSANGIAASGPVAVAVAVAGGGGGGAGDATADTPAAADGGGAPDGVSALPPPPSTTTRWRQSMPRPLLVGSGRIRASYMLHKARGGGSNSNDNKKSSAAGGVGGRRQGGGTWRKRKGPVVRLVSHRTAGNTSFDRLAVEGRSSDRDKSNKAAAVAPVAVAEGGGGGRFKPPRCPPASGGGSGSIHRDLEGQGNDEGCFKLKDISFWVACGPSGKAVRWETLRLDSPSSDEAWNGVVGFRRALADPACFAEFRKLLRIRHASENLNFREAVVRYRALCYDCKAKTPGSSRKHLKPRSKSADAGGGSYAPSLLASPWSAGRWRGGGGGGGGSTDGTATATDSSSSPSSSWALSKPHMAAAAARDVIIDRFVREGAPEQVNLSAVTRETILLLQKESVEDESQLSMVKPGAPFFSPPELPPPPPPPSAELFEEAWDEVSKLLQRDAFAQFRHSEVFLRLKMQWGRQPNGVLDASEFVLMPSDGTDRAAGTCGTRASSGLATAAMRPPPRTFLGCASAVAAAAATGEQKEQPAVQQEKKTGMIDVDGGKASPCCSSARGHSAPTSSPVRPPPFPPMARTLTAATSEATTEMTPTKQPEEEEEEGEGEELRPMTAPLLCPSFSSPSVSCSSSSVASTHRRRRGGGGGGPPPLSTRSSSSSSSSSRASIRSQLLSGLADHELQQYHQEEEEEEEEEKHQQQEQARQELAKQAVTPTAAAAAAVAATATRTAPATPATPAAVAAKATLSRIREEARRERINSTPGGRHRLRLEEGGLRRSPRHNKVQLLLQAPPGTGLGVLLADRNGAATIAGFRSSLDDNFDSVLGAGLRVGDVIVSVNDTAVRGDFNLGSSPRDWDSPWGGGGGGMPSAPLPAR</sequence>
<dbReference type="SUPFAM" id="SSF48065">
    <property type="entry name" value="DBL homology domain (DH-domain)"/>
    <property type="match status" value="1"/>
</dbReference>
<dbReference type="InterPro" id="IPR000219">
    <property type="entry name" value="DH_dom"/>
</dbReference>
<dbReference type="eggNOG" id="KOG4424">
    <property type="taxonomic scope" value="Eukaryota"/>
</dbReference>
<dbReference type="Pfam" id="PF00621">
    <property type="entry name" value="RhoGEF"/>
    <property type="match status" value="1"/>
</dbReference>
<dbReference type="PANTHER" id="PTHR12673">
    <property type="entry name" value="FACIOGENITAL DYSPLASIA PROTEIN"/>
    <property type="match status" value="1"/>
</dbReference>
<feature type="compositionally biased region" description="Low complexity" evidence="1">
    <location>
        <begin position="1241"/>
        <end position="1262"/>
    </location>
</feature>
<feature type="region of interest" description="Disordered" evidence="1">
    <location>
        <begin position="615"/>
        <end position="656"/>
    </location>
</feature>
<feature type="compositionally biased region" description="Low complexity" evidence="1">
    <location>
        <begin position="744"/>
        <end position="753"/>
    </location>
</feature>
<dbReference type="SUPFAM" id="SSF48097">
    <property type="entry name" value="Regulator of G-protein signaling, RGS"/>
    <property type="match status" value="1"/>
</dbReference>
<dbReference type="InterPro" id="IPR051092">
    <property type="entry name" value="FYVE_RhoGEF_PH"/>
</dbReference>
<feature type="compositionally biased region" description="Low complexity" evidence="1">
    <location>
        <begin position="925"/>
        <end position="942"/>
    </location>
</feature>
<dbReference type="GO" id="GO:0005737">
    <property type="term" value="C:cytoplasm"/>
    <property type="evidence" value="ECO:0007669"/>
    <property type="project" value="TreeGrafter"/>
</dbReference>
<evidence type="ECO:0000259" key="3">
    <source>
        <dbReference type="PROSITE" id="PS50010"/>
    </source>
</evidence>
<dbReference type="Gene3D" id="1.20.900.10">
    <property type="entry name" value="Dbl homology (DH) domain"/>
    <property type="match status" value="1"/>
</dbReference>
<protein>
    <submittedName>
        <fullName evidence="5">Calmodulin-binding protein</fullName>
    </submittedName>
</protein>
<dbReference type="InterPro" id="IPR016137">
    <property type="entry name" value="RGS"/>
</dbReference>
<name>D7FPX5_ECTSI</name>
<feature type="compositionally biased region" description="Gly residues" evidence="1">
    <location>
        <begin position="913"/>
        <end position="924"/>
    </location>
</feature>
<feature type="compositionally biased region" description="Basic and acidic residues" evidence="1">
    <location>
        <begin position="1265"/>
        <end position="1274"/>
    </location>
</feature>
<dbReference type="Gene3D" id="1.10.167.10">
    <property type="entry name" value="Regulator of G-protein Signalling 4, domain 2"/>
    <property type="match status" value="1"/>
</dbReference>
<dbReference type="InterPro" id="IPR044926">
    <property type="entry name" value="RGS_subdomain_2"/>
</dbReference>
<dbReference type="PROSITE" id="PS50132">
    <property type="entry name" value="RGS"/>
    <property type="match status" value="1"/>
</dbReference>
<dbReference type="SMART" id="SM00315">
    <property type="entry name" value="RGS"/>
    <property type="match status" value="1"/>
</dbReference>
<feature type="region of interest" description="Disordered" evidence="1">
    <location>
        <begin position="1115"/>
        <end position="1299"/>
    </location>
</feature>
<dbReference type="InterPro" id="IPR011993">
    <property type="entry name" value="PH-like_dom_sf"/>
</dbReference>
<organism evidence="5 6">
    <name type="scientific">Ectocarpus siliculosus</name>
    <name type="common">Brown alga</name>
    <name type="synonym">Conferva siliculosa</name>
    <dbReference type="NCBI Taxonomy" id="2880"/>
    <lineage>
        <taxon>Eukaryota</taxon>
        <taxon>Sar</taxon>
        <taxon>Stramenopiles</taxon>
        <taxon>Ochrophyta</taxon>
        <taxon>PX clade</taxon>
        <taxon>Phaeophyceae</taxon>
        <taxon>Ectocarpales</taxon>
        <taxon>Ectocarpaceae</taxon>
        <taxon>Ectocarpus</taxon>
    </lineage>
</organism>
<dbReference type="GO" id="GO:0005085">
    <property type="term" value="F:guanyl-nucleotide exchange factor activity"/>
    <property type="evidence" value="ECO:0007669"/>
    <property type="project" value="InterPro"/>
</dbReference>